<dbReference type="Gene3D" id="3.80.10.10">
    <property type="entry name" value="Ribonuclease Inhibitor"/>
    <property type="match status" value="2"/>
</dbReference>
<dbReference type="InParanoid" id="A0A1S3IWE5"/>
<comment type="similarity">
    <text evidence="1">Belongs to the Toll-like receptor family.</text>
</comment>
<dbReference type="Gene3D" id="3.40.50.10140">
    <property type="entry name" value="Toll/interleukin-1 receptor homology (TIR) domain"/>
    <property type="match status" value="1"/>
</dbReference>
<dbReference type="KEGG" id="lak:106168119"/>
<evidence type="ECO:0000313" key="6">
    <source>
        <dbReference type="Proteomes" id="UP000085678"/>
    </source>
</evidence>
<dbReference type="InterPro" id="IPR000157">
    <property type="entry name" value="TIR_dom"/>
</dbReference>
<evidence type="ECO:0000256" key="1">
    <source>
        <dbReference type="ARBA" id="ARBA00009634"/>
    </source>
</evidence>
<evidence type="ECO:0000259" key="5">
    <source>
        <dbReference type="PROSITE" id="PS50104"/>
    </source>
</evidence>
<feature type="domain" description="TIR" evidence="5">
    <location>
        <begin position="415"/>
        <end position="563"/>
    </location>
</feature>
<accession>A0A1S3IWE5</accession>
<feature type="compositionally biased region" description="Polar residues" evidence="4">
    <location>
        <begin position="61"/>
        <end position="75"/>
    </location>
</feature>
<dbReference type="Pfam" id="PF23598">
    <property type="entry name" value="LRR_14"/>
    <property type="match status" value="1"/>
</dbReference>
<name>A0A1S3IWE5_LINAN</name>
<proteinExistence type="inferred from homology"/>
<keyword evidence="3" id="KW-0677">Repeat</keyword>
<dbReference type="PANTHER" id="PTHR48051:SF1">
    <property type="entry name" value="RAS SUPPRESSOR PROTEIN 1"/>
    <property type="match status" value="1"/>
</dbReference>
<reference evidence="7" key="1">
    <citation type="submission" date="2025-08" db="UniProtKB">
        <authorList>
            <consortium name="RefSeq"/>
        </authorList>
    </citation>
    <scope>IDENTIFICATION</scope>
    <source>
        <tissue evidence="7">Gonads</tissue>
    </source>
</reference>
<dbReference type="OrthoDB" id="1060944at2759"/>
<dbReference type="InterPro" id="IPR003591">
    <property type="entry name" value="Leu-rich_rpt_typical-subtyp"/>
</dbReference>
<evidence type="ECO:0000313" key="7">
    <source>
        <dbReference type="RefSeq" id="XP_013402510.1"/>
    </source>
</evidence>
<dbReference type="SUPFAM" id="SSF52200">
    <property type="entry name" value="Toll/Interleukin receptor TIR domain"/>
    <property type="match status" value="1"/>
</dbReference>
<dbReference type="Pfam" id="PF13855">
    <property type="entry name" value="LRR_8"/>
    <property type="match status" value="1"/>
</dbReference>
<dbReference type="PROSITE" id="PS50104">
    <property type="entry name" value="TIR"/>
    <property type="match status" value="1"/>
</dbReference>
<dbReference type="STRING" id="7574.A0A1S3IWE5"/>
<dbReference type="InterPro" id="IPR035897">
    <property type="entry name" value="Toll_tir_struct_dom_sf"/>
</dbReference>
<sequence length="564" mass="64173">MDGAPPNIELWEESRNLPERLVALLRDFEYAQVNSWGYEEKKDVARFVIEYKLDSKWDPLTRSTQDNATETSEVFAQSGCHDDDPADPSTPSDTIECIVPSAVCKQACEKRQEKQKTKPVSIGNPNNVLALPETCKTATIDTCDKQDRYLCGQLPCKMVAQDSNGAHLTGHEPEEVFRLSIPNSDLPSLSPSIGLYTRLRVLYLTGNKLQNLPRELAKLRNLELLRLGNNCFRLIPDVVYQLTELRSLDMSNNRLETQGITGNIKKLTKLESLVLNANEIRELNIGIFDLEHLIFLDASHNPISAIPKAVQKLKKLEYLRLKMCRLQALPEELGDLPRLETICVSENMISKVPAEKFQKMGQLRTICLHSNRLSVQEEALVKLRQLKDVRLGLNDEPVSQSLNACCGGCYKKPPMENDVLIIYSGTDDAKTVVDDEILPILEKELRFSAVVDFRDFIVGKPVFTQYADNRKSCRKILFVLTADFCSGLKEDENRMHLNEALLAVADDRKVHSHGHSGRHEEYSRIIPLIWNDDPNFQLPEELRIYAKLNRKDKYFWKKLQKALA</sequence>
<dbReference type="SUPFAM" id="SSF52058">
    <property type="entry name" value="L domain-like"/>
    <property type="match status" value="1"/>
</dbReference>
<dbReference type="InterPro" id="IPR032675">
    <property type="entry name" value="LRR_dom_sf"/>
</dbReference>
<dbReference type="GeneID" id="106168119"/>
<dbReference type="AlphaFoldDB" id="A0A1S3IWE5"/>
<dbReference type="Proteomes" id="UP000085678">
    <property type="component" value="Unplaced"/>
</dbReference>
<dbReference type="PROSITE" id="PS51450">
    <property type="entry name" value="LRR"/>
    <property type="match status" value="1"/>
</dbReference>
<feature type="region of interest" description="Disordered" evidence="4">
    <location>
        <begin position="59"/>
        <end position="92"/>
    </location>
</feature>
<dbReference type="InterPro" id="IPR055414">
    <property type="entry name" value="LRR_R13L4/SHOC2-like"/>
</dbReference>
<dbReference type="InterPro" id="IPR050216">
    <property type="entry name" value="LRR_domain-containing"/>
</dbReference>
<protein>
    <submittedName>
        <fullName evidence="7">Leucine-rich repeat protein SHOC-2-like</fullName>
    </submittedName>
</protein>
<dbReference type="RefSeq" id="XP_013402510.1">
    <property type="nucleotide sequence ID" value="XM_013547056.1"/>
</dbReference>
<keyword evidence="2" id="KW-0433">Leucine-rich repeat</keyword>
<keyword evidence="6" id="KW-1185">Reference proteome</keyword>
<dbReference type="GO" id="GO:0007165">
    <property type="term" value="P:signal transduction"/>
    <property type="evidence" value="ECO:0007669"/>
    <property type="project" value="InterPro"/>
</dbReference>
<gene>
    <name evidence="7" type="primary">LOC106168119</name>
</gene>
<dbReference type="PANTHER" id="PTHR48051">
    <property type="match status" value="1"/>
</dbReference>
<dbReference type="GO" id="GO:0005737">
    <property type="term" value="C:cytoplasm"/>
    <property type="evidence" value="ECO:0007669"/>
    <property type="project" value="TreeGrafter"/>
</dbReference>
<evidence type="ECO:0000256" key="2">
    <source>
        <dbReference type="ARBA" id="ARBA00022614"/>
    </source>
</evidence>
<organism evidence="6 7">
    <name type="scientific">Lingula anatina</name>
    <name type="common">Brachiopod</name>
    <name type="synonym">Lingula unguis</name>
    <dbReference type="NCBI Taxonomy" id="7574"/>
    <lineage>
        <taxon>Eukaryota</taxon>
        <taxon>Metazoa</taxon>
        <taxon>Spiralia</taxon>
        <taxon>Lophotrochozoa</taxon>
        <taxon>Brachiopoda</taxon>
        <taxon>Linguliformea</taxon>
        <taxon>Lingulata</taxon>
        <taxon>Lingulida</taxon>
        <taxon>Linguloidea</taxon>
        <taxon>Lingulidae</taxon>
        <taxon>Lingula</taxon>
    </lineage>
</organism>
<evidence type="ECO:0000256" key="4">
    <source>
        <dbReference type="SAM" id="MobiDB-lite"/>
    </source>
</evidence>
<dbReference type="SMART" id="SM00369">
    <property type="entry name" value="LRR_TYP"/>
    <property type="match status" value="6"/>
</dbReference>
<evidence type="ECO:0000256" key="3">
    <source>
        <dbReference type="ARBA" id="ARBA00022737"/>
    </source>
</evidence>
<dbReference type="InterPro" id="IPR001611">
    <property type="entry name" value="Leu-rich_rpt"/>
</dbReference>